<proteinExistence type="predicted"/>
<feature type="compositionally biased region" description="Pro residues" evidence="1">
    <location>
        <begin position="207"/>
        <end position="219"/>
    </location>
</feature>
<name>A0ABV9YE39_9PSEU</name>
<dbReference type="InterPro" id="IPR036388">
    <property type="entry name" value="WH-like_DNA-bd_sf"/>
</dbReference>
<accession>A0ABV9YE39</accession>
<reference evidence="3" key="1">
    <citation type="journal article" date="2019" name="Int. J. Syst. Evol. Microbiol.">
        <title>The Global Catalogue of Microorganisms (GCM) 10K type strain sequencing project: providing services to taxonomists for standard genome sequencing and annotation.</title>
        <authorList>
            <consortium name="The Broad Institute Genomics Platform"/>
            <consortium name="The Broad Institute Genome Sequencing Center for Infectious Disease"/>
            <person name="Wu L."/>
            <person name="Ma J."/>
        </authorList>
    </citation>
    <scope>NUCLEOTIDE SEQUENCE [LARGE SCALE GENOMIC DNA]</scope>
    <source>
        <strain evidence="3">CGMCC 4.7093</strain>
    </source>
</reference>
<organism evidence="2 3">
    <name type="scientific">Actinomycetospora atypica</name>
    <dbReference type="NCBI Taxonomy" id="1290095"/>
    <lineage>
        <taxon>Bacteria</taxon>
        <taxon>Bacillati</taxon>
        <taxon>Actinomycetota</taxon>
        <taxon>Actinomycetes</taxon>
        <taxon>Pseudonocardiales</taxon>
        <taxon>Pseudonocardiaceae</taxon>
        <taxon>Actinomycetospora</taxon>
    </lineage>
</organism>
<feature type="region of interest" description="Disordered" evidence="1">
    <location>
        <begin position="181"/>
        <end position="222"/>
    </location>
</feature>
<evidence type="ECO:0008006" key="4">
    <source>
        <dbReference type="Google" id="ProtNLM"/>
    </source>
</evidence>
<comment type="caution">
    <text evidence="2">The sequence shown here is derived from an EMBL/GenBank/DDBJ whole genome shotgun (WGS) entry which is preliminary data.</text>
</comment>
<dbReference type="SUPFAM" id="SSF46785">
    <property type="entry name" value="Winged helix' DNA-binding domain"/>
    <property type="match status" value="1"/>
</dbReference>
<evidence type="ECO:0000313" key="2">
    <source>
        <dbReference type="EMBL" id="MFC5060871.1"/>
    </source>
</evidence>
<protein>
    <recommendedName>
        <fullName evidence="4">MarR family transcriptional regulator</fullName>
    </recommendedName>
</protein>
<evidence type="ECO:0000313" key="3">
    <source>
        <dbReference type="Proteomes" id="UP001595947"/>
    </source>
</evidence>
<feature type="region of interest" description="Disordered" evidence="1">
    <location>
        <begin position="234"/>
        <end position="270"/>
    </location>
</feature>
<feature type="compositionally biased region" description="Basic and acidic residues" evidence="1">
    <location>
        <begin position="246"/>
        <end position="262"/>
    </location>
</feature>
<sequence>MALPVPESAAGTRESIVRMLADVPEGLSDRELAEALAGRHPGIDYKAVNHQCRRLVAVGAVERVGTKPVRTRLVDASLAVEVLTAPADAAEQLAAAPVGPVEEETPRRLPPVQVSVLQVLADSEEGLTDVGIAAALAPRHPDVDPKAFNYQCRKLVKAGLVERTARTKDVPIRTRLTDAGREALENLPDEAEDLPDETVVPESAVPAPEPVPEPEPLPQALPEDDDATAALVVGNGSTRPRHRPKAPSDDVARIRRSERAGDDPDEAPVRFLPVSPSASVALRERFAQRAALRIAPEAPVGVEVPTRDVHLGWSRTHNVAAAVASWLTRRGSTIRRVSDQGPALDLVAVLDGEEVHVEVTGWPPEGARSHPTTLAADWYSAASRAAVQRRRAHPRSRVVIALPDTRRYRSLAADDQGTLCAARTEIWFVDAAGRVDLT</sequence>
<feature type="compositionally biased region" description="Acidic residues" evidence="1">
    <location>
        <begin position="187"/>
        <end position="196"/>
    </location>
</feature>
<evidence type="ECO:0000256" key="1">
    <source>
        <dbReference type="SAM" id="MobiDB-lite"/>
    </source>
</evidence>
<dbReference type="RefSeq" id="WP_378034205.1">
    <property type="nucleotide sequence ID" value="NZ_JBHSIV010000001.1"/>
</dbReference>
<gene>
    <name evidence="2" type="ORF">ACFPBZ_01530</name>
</gene>
<dbReference type="Proteomes" id="UP001595947">
    <property type="component" value="Unassembled WGS sequence"/>
</dbReference>
<keyword evidence="3" id="KW-1185">Reference proteome</keyword>
<dbReference type="EMBL" id="JBHSIV010000001">
    <property type="protein sequence ID" value="MFC5060871.1"/>
    <property type="molecule type" value="Genomic_DNA"/>
</dbReference>
<dbReference type="Gene3D" id="1.10.10.10">
    <property type="entry name" value="Winged helix-like DNA-binding domain superfamily/Winged helix DNA-binding domain"/>
    <property type="match status" value="1"/>
</dbReference>
<dbReference type="InterPro" id="IPR036390">
    <property type="entry name" value="WH_DNA-bd_sf"/>
</dbReference>